<dbReference type="Gramene" id="C.cajan_29723.t">
    <property type="protein sequence ID" value="C.cajan_29723.t"/>
    <property type="gene ID" value="C.cajan_29723"/>
</dbReference>
<evidence type="ECO:0000259" key="4">
    <source>
        <dbReference type="Pfam" id="PF24626"/>
    </source>
</evidence>
<evidence type="ECO:0000313" key="6">
    <source>
        <dbReference type="Proteomes" id="UP000075243"/>
    </source>
</evidence>
<dbReference type="SUPFAM" id="SSF56672">
    <property type="entry name" value="DNA/RNA polymerases"/>
    <property type="match status" value="1"/>
</dbReference>
<dbReference type="PANTHER" id="PTHR24559">
    <property type="entry name" value="TRANSPOSON TY3-I GAG-POL POLYPROTEIN"/>
    <property type="match status" value="1"/>
</dbReference>
<dbReference type="Gene3D" id="3.30.420.10">
    <property type="entry name" value="Ribonuclease H-like superfamily/Ribonuclease H"/>
    <property type="match status" value="1"/>
</dbReference>
<dbReference type="InterPro" id="IPR043502">
    <property type="entry name" value="DNA/RNA_pol_sf"/>
</dbReference>
<dbReference type="InterPro" id="IPR041577">
    <property type="entry name" value="RT_RNaseH_2"/>
</dbReference>
<protein>
    <submittedName>
        <fullName evidence="5">Retrovirus-related Pol polyprotein from transposon 297 family</fullName>
    </submittedName>
</protein>
<dbReference type="InterPro" id="IPR043128">
    <property type="entry name" value="Rev_trsase/Diguanyl_cyclase"/>
</dbReference>
<proteinExistence type="predicted"/>
<dbReference type="EMBL" id="KQ483517">
    <property type="protein sequence ID" value="KYP47770.1"/>
    <property type="molecule type" value="Genomic_DNA"/>
</dbReference>
<dbReference type="Pfam" id="PF24626">
    <property type="entry name" value="SH3_Tf2-1"/>
    <property type="match status" value="1"/>
</dbReference>
<dbReference type="InterPro" id="IPR036397">
    <property type="entry name" value="RNaseH_sf"/>
</dbReference>
<feature type="domain" description="Integrase zinc-binding" evidence="3">
    <location>
        <begin position="651"/>
        <end position="678"/>
    </location>
</feature>
<evidence type="ECO:0000259" key="2">
    <source>
        <dbReference type="Pfam" id="PF17919"/>
    </source>
</evidence>
<dbReference type="Pfam" id="PF17919">
    <property type="entry name" value="RT_RNaseH_2"/>
    <property type="match status" value="1"/>
</dbReference>
<dbReference type="InterPro" id="IPR053134">
    <property type="entry name" value="RNA-dir_DNA_polymerase"/>
</dbReference>
<dbReference type="Gene3D" id="2.40.70.10">
    <property type="entry name" value="Acid Proteases"/>
    <property type="match status" value="1"/>
</dbReference>
<dbReference type="FunFam" id="3.30.70.270:FF:000003">
    <property type="entry name" value="Transposon Ty3-G Gag-Pol polyprotein"/>
    <property type="match status" value="1"/>
</dbReference>
<dbReference type="InterPro" id="IPR000477">
    <property type="entry name" value="RT_dom"/>
</dbReference>
<name>A0A151RZ03_CAJCA</name>
<feature type="domain" description="Tf2-1-like SH3-like" evidence="4">
    <location>
        <begin position="790"/>
        <end position="844"/>
    </location>
</feature>
<keyword evidence="6" id="KW-1185">Reference proteome</keyword>
<dbReference type="InterPro" id="IPR041588">
    <property type="entry name" value="Integrase_H2C2"/>
</dbReference>
<feature type="domain" description="Reverse transcriptase/retrotransposon-derived protein RNase H-like" evidence="2">
    <location>
        <begin position="506"/>
        <end position="555"/>
    </location>
</feature>
<dbReference type="Pfam" id="PF17921">
    <property type="entry name" value="Integrase_H2C2"/>
    <property type="match status" value="1"/>
</dbReference>
<dbReference type="InterPro" id="IPR021109">
    <property type="entry name" value="Peptidase_aspartic_dom_sf"/>
</dbReference>
<dbReference type="AlphaFoldDB" id="A0A151RZ03"/>
<dbReference type="GO" id="GO:0003676">
    <property type="term" value="F:nucleic acid binding"/>
    <property type="evidence" value="ECO:0007669"/>
    <property type="project" value="InterPro"/>
</dbReference>
<evidence type="ECO:0000259" key="1">
    <source>
        <dbReference type="Pfam" id="PF00078"/>
    </source>
</evidence>
<dbReference type="Gene3D" id="3.30.70.270">
    <property type="match status" value="2"/>
</dbReference>
<organism evidence="5 6">
    <name type="scientific">Cajanus cajan</name>
    <name type="common">Pigeon pea</name>
    <name type="synonym">Cajanus indicus</name>
    <dbReference type="NCBI Taxonomy" id="3821"/>
    <lineage>
        <taxon>Eukaryota</taxon>
        <taxon>Viridiplantae</taxon>
        <taxon>Streptophyta</taxon>
        <taxon>Embryophyta</taxon>
        <taxon>Tracheophyta</taxon>
        <taxon>Spermatophyta</taxon>
        <taxon>Magnoliopsida</taxon>
        <taxon>eudicotyledons</taxon>
        <taxon>Gunneridae</taxon>
        <taxon>Pentapetalae</taxon>
        <taxon>rosids</taxon>
        <taxon>fabids</taxon>
        <taxon>Fabales</taxon>
        <taxon>Fabaceae</taxon>
        <taxon>Papilionoideae</taxon>
        <taxon>50 kb inversion clade</taxon>
        <taxon>NPAAA clade</taxon>
        <taxon>indigoferoid/millettioid clade</taxon>
        <taxon>Phaseoleae</taxon>
        <taxon>Cajanus</taxon>
    </lineage>
</organism>
<dbReference type="PANTHER" id="PTHR24559:SF444">
    <property type="entry name" value="REVERSE TRANSCRIPTASE DOMAIN-CONTAINING PROTEIN"/>
    <property type="match status" value="1"/>
</dbReference>
<dbReference type="InterPro" id="IPR056924">
    <property type="entry name" value="SH3_Tf2-1"/>
</dbReference>
<gene>
    <name evidence="5" type="ORF">KK1_030534</name>
</gene>
<feature type="domain" description="Reverse transcriptase" evidence="1">
    <location>
        <begin position="411"/>
        <end position="496"/>
    </location>
</feature>
<reference evidence="5" key="1">
    <citation type="journal article" date="2012" name="Nat. Biotechnol.">
        <title>Draft genome sequence of pigeonpea (Cajanus cajan), an orphan legume crop of resource-poor farmers.</title>
        <authorList>
            <person name="Varshney R.K."/>
            <person name="Chen W."/>
            <person name="Li Y."/>
            <person name="Bharti A.K."/>
            <person name="Saxena R.K."/>
            <person name="Schlueter J.A."/>
            <person name="Donoghue M.T."/>
            <person name="Azam S."/>
            <person name="Fan G."/>
            <person name="Whaley A.M."/>
            <person name="Farmer A.D."/>
            <person name="Sheridan J."/>
            <person name="Iwata A."/>
            <person name="Tuteja R."/>
            <person name="Penmetsa R.V."/>
            <person name="Wu W."/>
            <person name="Upadhyaya H.D."/>
            <person name="Yang S.P."/>
            <person name="Shah T."/>
            <person name="Saxena K.B."/>
            <person name="Michael T."/>
            <person name="McCombie W.R."/>
            <person name="Yang B."/>
            <person name="Zhang G."/>
            <person name="Yang H."/>
            <person name="Wang J."/>
            <person name="Spillane C."/>
            <person name="Cook D.R."/>
            <person name="May G.D."/>
            <person name="Xu X."/>
            <person name="Jackson S.A."/>
        </authorList>
    </citation>
    <scope>NUCLEOTIDE SEQUENCE [LARGE SCALE GENOMIC DNA]</scope>
</reference>
<sequence length="849" mass="95518">MERLIMEGHLKTYLRRRGRKDEGGSSGVTRHQSVPRRYARSIFSINQVWESRPSAPITFSDDDYRGVTPHEDDPVVICVTMMSRNVKRVLVDQGSSANVLFWDAFIGLEIPNDRLQPFDGVLVGFTGDEIEIRGYVELKTTFGTGTSMKTITVKYLVVNSPSSYNVLLGRPSLNRLQAVVSTPHLKMKYPLSNGGVGSIGVDQQVSRKCYHESMKKKRASQFARPPYQVQFLDLDPREDFPKDRPQPAEDLKTVTIAPGKQVKVGNSLEPQVEDALVQVLQRNINAFAWHPRDMPGIDPDFLCHRLAIDPRAKPVTQKRRKFRDDKKKAIRQEVDKLLSASHIREIQYPGWLANVVMVKKSNGKWRMCVDFTDLNKACPKDSYPLPNIDCLVDGASGYKLLSFLDAYSANYCYKVMPFGLKNAGATYQRLMDRILVHMIGRNVEAYVDDMVVKSSDNSSHVSDLQELFDTLGKHQLKLNPEKCSFGVQAGKFLGFICLKKKKTFTWSTECEAAFGQLKECLGSPPILSKPTTGLPLLLYVAVSDQAMSTVLVQKGVKTFTGTGWSAYLQSTRSVFYKLHLGVQNASRSASLQSTRSVFYEPHLSVKNALGSAYLQSTRSVFYKLHLGAKKKKKKKACGSHIGGRSLANKVLRAGYFWPSLKADCADFVKRCDRCQRHANCLKKRLQDAKTNWVDNLSQVLWSYHTTQHSSTHETPFRLVYGTDAVIPIEIGEPSYRVASFSDAGSEEGRRADLDTLGEIQQMAHIKEEAAKSRAAKKYNSRVFPRSFKQGDLVLKKAQPHQISNKLSPRWLGPFRILQVIGNGAYKLETLDGGVIPRTWNAANLRFYYS</sequence>
<dbReference type="Gene3D" id="1.10.340.70">
    <property type="match status" value="1"/>
</dbReference>
<evidence type="ECO:0000259" key="3">
    <source>
        <dbReference type="Pfam" id="PF17921"/>
    </source>
</evidence>
<evidence type="ECO:0000313" key="5">
    <source>
        <dbReference type="EMBL" id="KYP47770.1"/>
    </source>
</evidence>
<dbReference type="CDD" id="cd01647">
    <property type="entry name" value="RT_LTR"/>
    <property type="match status" value="1"/>
</dbReference>
<dbReference type="Pfam" id="PF00078">
    <property type="entry name" value="RVT_1"/>
    <property type="match status" value="1"/>
</dbReference>
<dbReference type="CDD" id="cd00303">
    <property type="entry name" value="retropepsin_like"/>
    <property type="match status" value="1"/>
</dbReference>
<dbReference type="Proteomes" id="UP000075243">
    <property type="component" value="Unassembled WGS sequence"/>
</dbReference>
<dbReference type="Gene3D" id="3.10.10.10">
    <property type="entry name" value="HIV Type 1 Reverse Transcriptase, subunit A, domain 1"/>
    <property type="match status" value="2"/>
</dbReference>
<accession>A0A151RZ03</accession>